<dbReference type="InterPro" id="IPR013783">
    <property type="entry name" value="Ig-like_fold"/>
</dbReference>
<evidence type="ECO:0000256" key="7">
    <source>
        <dbReference type="ARBA" id="ARBA00023157"/>
    </source>
</evidence>
<feature type="signal peptide" evidence="12">
    <location>
        <begin position="1"/>
        <end position="19"/>
    </location>
</feature>
<keyword evidence="10" id="KW-0393">Immunoglobulin domain</keyword>
<keyword evidence="15" id="KW-1185">Reference proteome</keyword>
<evidence type="ECO:0000256" key="1">
    <source>
        <dbReference type="ARBA" id="ARBA00004251"/>
    </source>
</evidence>
<dbReference type="Ensembl" id="ENSACOT00000016969.1">
    <property type="protein sequence ID" value="ENSACOP00000016380.1"/>
    <property type="gene ID" value="ENSACOG00000011405.1"/>
</dbReference>
<dbReference type="InterPro" id="IPR051713">
    <property type="entry name" value="T-cell_Activation_Regulation"/>
</dbReference>
<sequence length="297" mass="33806">MEVFIFFLYAMILLPGTTGTVHQVKSFLNHTAYLSCYFPNSQKSDIKDLIVFWQKGLEVVHEVYYGQEKHDNISPEYKNRTKMDMDKWTLQLLNAGIVDEGRYKCIIQQRVKGIPSIIHQSECSLHIIANYSQPEIAWLHKGELKPNEYLKLCCSSSGGYPEPKQMTWLISHENRTRRLMNHMDISQDAVTKLYNVTTKLNTTVPTNTLTNISCLLHLGEELGSLVSVPLGIEIIQGEEIEQVKIHFFGPLIAVIVLITILLGFAILKNKNISSSNQSKLLLLIQLYCPSSHRLCSL</sequence>
<evidence type="ECO:0000313" key="15">
    <source>
        <dbReference type="Proteomes" id="UP000694522"/>
    </source>
</evidence>
<evidence type="ECO:0000256" key="11">
    <source>
        <dbReference type="SAM" id="Phobius"/>
    </source>
</evidence>
<evidence type="ECO:0000256" key="6">
    <source>
        <dbReference type="ARBA" id="ARBA00023136"/>
    </source>
</evidence>
<keyword evidence="9" id="KW-0325">Glycoprotein</keyword>
<evidence type="ECO:0000256" key="2">
    <source>
        <dbReference type="ARBA" id="ARBA00022475"/>
    </source>
</evidence>
<dbReference type="SUPFAM" id="SSF48726">
    <property type="entry name" value="Immunoglobulin"/>
    <property type="match status" value="1"/>
</dbReference>
<evidence type="ECO:0000256" key="3">
    <source>
        <dbReference type="ARBA" id="ARBA00022692"/>
    </source>
</evidence>
<dbReference type="GO" id="GO:0009897">
    <property type="term" value="C:external side of plasma membrane"/>
    <property type="evidence" value="ECO:0007669"/>
    <property type="project" value="TreeGrafter"/>
</dbReference>
<evidence type="ECO:0000256" key="8">
    <source>
        <dbReference type="ARBA" id="ARBA00023170"/>
    </source>
</evidence>
<dbReference type="PANTHER" id="PTHR25466:SF2">
    <property type="entry name" value="T-LYMPHOCYTE ACTIVATION ANTIGEN CD86"/>
    <property type="match status" value="1"/>
</dbReference>
<evidence type="ECO:0000256" key="5">
    <source>
        <dbReference type="ARBA" id="ARBA00022989"/>
    </source>
</evidence>
<evidence type="ECO:0000256" key="9">
    <source>
        <dbReference type="ARBA" id="ARBA00023180"/>
    </source>
</evidence>
<keyword evidence="4 12" id="KW-0732">Signal</keyword>
<feature type="transmembrane region" description="Helical" evidence="11">
    <location>
        <begin position="247"/>
        <end position="267"/>
    </location>
</feature>
<keyword evidence="5 11" id="KW-1133">Transmembrane helix</keyword>
<reference evidence="14" key="2">
    <citation type="submission" date="2025-09" db="UniProtKB">
        <authorList>
            <consortium name="Ensembl"/>
        </authorList>
    </citation>
    <scope>IDENTIFICATION</scope>
</reference>
<evidence type="ECO:0000256" key="4">
    <source>
        <dbReference type="ARBA" id="ARBA00022729"/>
    </source>
</evidence>
<reference evidence="14" key="1">
    <citation type="submission" date="2025-08" db="UniProtKB">
        <authorList>
            <consortium name="Ensembl"/>
        </authorList>
    </citation>
    <scope>IDENTIFICATION</scope>
</reference>
<dbReference type="InterPro" id="IPR007110">
    <property type="entry name" value="Ig-like_dom"/>
</dbReference>
<keyword evidence="6 11" id="KW-0472">Membrane</keyword>
<dbReference type="GO" id="GO:0006955">
    <property type="term" value="P:immune response"/>
    <property type="evidence" value="ECO:0007669"/>
    <property type="project" value="TreeGrafter"/>
</dbReference>
<comment type="subcellular location">
    <subcellularLocation>
        <location evidence="1">Cell membrane</location>
        <topology evidence="1">Single-pass type I membrane protein</topology>
    </subcellularLocation>
</comment>
<feature type="chain" id="PRO_5034717406" description="Ig-like domain-containing protein" evidence="12">
    <location>
        <begin position="20"/>
        <end position="297"/>
    </location>
</feature>
<evidence type="ECO:0000256" key="10">
    <source>
        <dbReference type="ARBA" id="ARBA00023319"/>
    </source>
</evidence>
<keyword evidence="3 11" id="KW-0812">Transmembrane</keyword>
<feature type="domain" description="Ig-like" evidence="13">
    <location>
        <begin position="15"/>
        <end position="124"/>
    </location>
</feature>
<dbReference type="GO" id="GO:0042130">
    <property type="term" value="P:negative regulation of T cell proliferation"/>
    <property type="evidence" value="ECO:0007669"/>
    <property type="project" value="TreeGrafter"/>
</dbReference>
<proteinExistence type="predicted"/>
<keyword evidence="2" id="KW-1003">Cell membrane</keyword>
<evidence type="ECO:0000256" key="12">
    <source>
        <dbReference type="SAM" id="SignalP"/>
    </source>
</evidence>
<keyword evidence="7" id="KW-1015">Disulfide bond</keyword>
<protein>
    <recommendedName>
        <fullName evidence="13">Ig-like domain-containing protein</fullName>
    </recommendedName>
</protein>
<dbReference type="Proteomes" id="UP000694522">
    <property type="component" value="Unplaced"/>
</dbReference>
<accession>A0A8B9FXB7</accession>
<dbReference type="InterPro" id="IPR036179">
    <property type="entry name" value="Ig-like_dom_sf"/>
</dbReference>
<organism evidence="14 15">
    <name type="scientific">Amazona collaria</name>
    <name type="common">yellow-billed parrot</name>
    <dbReference type="NCBI Taxonomy" id="241587"/>
    <lineage>
        <taxon>Eukaryota</taxon>
        <taxon>Metazoa</taxon>
        <taxon>Chordata</taxon>
        <taxon>Craniata</taxon>
        <taxon>Vertebrata</taxon>
        <taxon>Euteleostomi</taxon>
        <taxon>Archelosauria</taxon>
        <taxon>Archosauria</taxon>
        <taxon>Dinosauria</taxon>
        <taxon>Saurischia</taxon>
        <taxon>Theropoda</taxon>
        <taxon>Coelurosauria</taxon>
        <taxon>Aves</taxon>
        <taxon>Neognathae</taxon>
        <taxon>Neoaves</taxon>
        <taxon>Telluraves</taxon>
        <taxon>Australaves</taxon>
        <taxon>Psittaciformes</taxon>
        <taxon>Psittacidae</taxon>
        <taxon>Amazona</taxon>
    </lineage>
</organism>
<dbReference type="GO" id="GO:0042102">
    <property type="term" value="P:positive regulation of T cell proliferation"/>
    <property type="evidence" value="ECO:0007669"/>
    <property type="project" value="TreeGrafter"/>
</dbReference>
<dbReference type="AlphaFoldDB" id="A0A8B9FXB7"/>
<dbReference type="GO" id="GO:0071222">
    <property type="term" value="P:cellular response to lipopolysaccharide"/>
    <property type="evidence" value="ECO:0007669"/>
    <property type="project" value="TreeGrafter"/>
</dbReference>
<evidence type="ECO:0000259" key="13">
    <source>
        <dbReference type="PROSITE" id="PS50835"/>
    </source>
</evidence>
<name>A0A8B9FXB7_9PSIT</name>
<dbReference type="GO" id="GO:0007166">
    <property type="term" value="P:cell surface receptor signaling pathway"/>
    <property type="evidence" value="ECO:0007669"/>
    <property type="project" value="TreeGrafter"/>
</dbReference>
<dbReference type="PANTHER" id="PTHR25466">
    <property type="entry name" value="T-LYMPHOCYTE ACTIVATION ANTIGEN"/>
    <property type="match status" value="1"/>
</dbReference>
<dbReference type="PROSITE" id="PS50835">
    <property type="entry name" value="IG_LIKE"/>
    <property type="match status" value="1"/>
</dbReference>
<keyword evidence="8" id="KW-0675">Receptor</keyword>
<evidence type="ECO:0000313" key="14">
    <source>
        <dbReference type="Ensembl" id="ENSACOP00000016380.1"/>
    </source>
</evidence>
<dbReference type="Gene3D" id="2.60.40.10">
    <property type="entry name" value="Immunoglobulins"/>
    <property type="match status" value="2"/>
</dbReference>
<dbReference type="GO" id="GO:0031295">
    <property type="term" value="P:T cell costimulation"/>
    <property type="evidence" value="ECO:0007669"/>
    <property type="project" value="TreeGrafter"/>
</dbReference>